<sequence length="218" mass="25419">MEMFDCHQEDEALLKECCDQIEEINIIKGECDCFISELRSMLKEKYRVCSEDNIEIHCICFDKEGIYVCRGCEKIKEQKEHKKLDRIIEVQMHDQEKSVNILVGVECKKWGFDPNNCREESIKSRVNDIKDKLIDFFNSTNFLHQQLGLFLDNSSFKFCFLIYIIPKQSNSLYNISNFIQKLDEELSSKPFNNCIAVRVKGTDIKRGVEGLCSSKGDK</sequence>
<proteinExistence type="predicted"/>
<keyword evidence="2" id="KW-1185">Reference proteome</keyword>
<organism evidence="1 2">
    <name type="scientific">Candidatus Methanodesulfokora washburnensis</name>
    <dbReference type="NCBI Taxonomy" id="2478471"/>
    <lineage>
        <taxon>Archaea</taxon>
        <taxon>Thermoproteota</taxon>
        <taxon>Candidatus Korarchaeia</taxon>
        <taxon>Candidatus Korarchaeia incertae sedis</taxon>
        <taxon>Candidatus Methanodesulfokora</taxon>
    </lineage>
</organism>
<dbReference type="Proteomes" id="UP000277582">
    <property type="component" value="Unassembled WGS sequence"/>
</dbReference>
<evidence type="ECO:0000313" key="2">
    <source>
        <dbReference type="Proteomes" id="UP000277582"/>
    </source>
</evidence>
<accession>A0A3R9PFH4</accession>
<reference evidence="1 2" key="1">
    <citation type="submission" date="2018-10" db="EMBL/GenBank/DDBJ databases">
        <title>Co-occurring genomic capacity for anaerobic methane metabolism and dissimilatory sulfite reduction discovered in the Korarchaeota.</title>
        <authorList>
            <person name="Mckay L.J."/>
            <person name="Dlakic M."/>
            <person name="Fields M.W."/>
            <person name="Delmont T.O."/>
            <person name="Eren A.M."/>
            <person name="Jay Z.J."/>
            <person name="Klingelsmith K.B."/>
            <person name="Rusch D.B."/>
            <person name="Inskeep W.P."/>
        </authorList>
    </citation>
    <scope>NUCLEOTIDE SEQUENCE [LARGE SCALE GENOMIC DNA]</scope>
    <source>
        <strain evidence="1 2">MDKW</strain>
    </source>
</reference>
<comment type="caution">
    <text evidence="1">The sequence shown here is derived from an EMBL/GenBank/DDBJ whole genome shotgun (WGS) entry which is preliminary data.</text>
</comment>
<dbReference type="RefSeq" id="WP_125671323.1">
    <property type="nucleotide sequence ID" value="NZ_RCOS01000081.1"/>
</dbReference>
<dbReference type="AlphaFoldDB" id="A0A3R9PFH4"/>
<protein>
    <submittedName>
        <fullName evidence="1">Uncharacterized protein</fullName>
    </submittedName>
</protein>
<dbReference type="EMBL" id="RCOS01000081">
    <property type="protein sequence ID" value="RSN74975.1"/>
    <property type="molecule type" value="Genomic_DNA"/>
</dbReference>
<name>A0A3R9PFH4_9CREN</name>
<evidence type="ECO:0000313" key="1">
    <source>
        <dbReference type="EMBL" id="RSN74975.1"/>
    </source>
</evidence>
<gene>
    <name evidence="1" type="ORF">D6D85_07085</name>
</gene>